<evidence type="ECO:0000313" key="3">
    <source>
        <dbReference type="Proteomes" id="UP000473885"/>
    </source>
</evidence>
<dbReference type="InterPro" id="IPR001638">
    <property type="entry name" value="Solute-binding_3/MltF_N"/>
</dbReference>
<proteinExistence type="predicted"/>
<name>A0A6M0RB43_9CLOT</name>
<evidence type="ECO:0000259" key="1">
    <source>
        <dbReference type="Pfam" id="PF00497"/>
    </source>
</evidence>
<gene>
    <name evidence="2" type="ORF">FDF74_09645</name>
</gene>
<dbReference type="AlphaFoldDB" id="A0A6M0RB43"/>
<dbReference type="Pfam" id="PF00497">
    <property type="entry name" value="SBP_bac_3"/>
    <property type="match status" value="1"/>
</dbReference>
<dbReference type="SUPFAM" id="SSF53850">
    <property type="entry name" value="Periplasmic binding protein-like II"/>
    <property type="match status" value="1"/>
</dbReference>
<protein>
    <submittedName>
        <fullName evidence="2">Transporter substrate-binding domain-containing protein</fullName>
    </submittedName>
</protein>
<reference evidence="2 3" key="1">
    <citation type="submission" date="2019-04" db="EMBL/GenBank/DDBJ databases">
        <title>Genome sequencing of Clostridium botulinum Groups I-IV and Clostridium butyricum.</title>
        <authorList>
            <person name="Brunt J."/>
            <person name="Van Vliet A.H.M."/>
            <person name="Stringer S.C."/>
            <person name="Carter A.T."/>
            <person name="Peck M.W."/>
        </authorList>
    </citation>
    <scope>NUCLEOTIDE SEQUENCE [LARGE SCALE GENOMIC DNA]</scope>
    <source>
        <strain evidence="2 3">IFR 18/094</strain>
    </source>
</reference>
<accession>A0A6M0RB43</accession>
<dbReference type="Proteomes" id="UP000473885">
    <property type="component" value="Unassembled WGS sequence"/>
</dbReference>
<keyword evidence="3" id="KW-1185">Reference proteome</keyword>
<sequence>MFPIAKTKKGDTLREKIDKSINNMRKDGTLKKLSNKWIGEDITTNKTKQ</sequence>
<evidence type="ECO:0000313" key="2">
    <source>
        <dbReference type="EMBL" id="NEZ47453.1"/>
    </source>
</evidence>
<dbReference type="Gene3D" id="3.40.190.10">
    <property type="entry name" value="Periplasmic binding protein-like II"/>
    <property type="match status" value="1"/>
</dbReference>
<feature type="domain" description="Solute-binding protein family 3/N-terminal" evidence="1">
    <location>
        <begin position="8"/>
        <end position="40"/>
    </location>
</feature>
<comment type="caution">
    <text evidence="2">The sequence shown here is derived from an EMBL/GenBank/DDBJ whole genome shotgun (WGS) entry which is preliminary data.</text>
</comment>
<organism evidence="2 3">
    <name type="scientific">Clostridium niameyense</name>
    <dbReference type="NCBI Taxonomy" id="1622073"/>
    <lineage>
        <taxon>Bacteria</taxon>
        <taxon>Bacillati</taxon>
        <taxon>Bacillota</taxon>
        <taxon>Clostridia</taxon>
        <taxon>Eubacteriales</taxon>
        <taxon>Clostridiaceae</taxon>
        <taxon>Clostridium</taxon>
    </lineage>
</organism>
<dbReference type="RefSeq" id="WP_163249469.1">
    <property type="nucleotide sequence ID" value="NZ_SXDP01000008.1"/>
</dbReference>
<dbReference type="EMBL" id="SXDP01000008">
    <property type="protein sequence ID" value="NEZ47453.1"/>
    <property type="molecule type" value="Genomic_DNA"/>
</dbReference>